<feature type="region of interest" description="Disordered" evidence="1">
    <location>
        <begin position="190"/>
        <end position="258"/>
    </location>
</feature>
<feature type="compositionally biased region" description="Pro residues" evidence="1">
    <location>
        <begin position="221"/>
        <end position="230"/>
    </location>
</feature>
<comment type="caution">
    <text evidence="3">The sequence shown here is derived from an EMBL/GenBank/DDBJ whole genome shotgun (WGS) entry which is preliminary data.</text>
</comment>
<keyword evidence="2" id="KW-0812">Transmembrane</keyword>
<evidence type="ECO:0000313" key="3">
    <source>
        <dbReference type="EMBL" id="GGK26019.1"/>
    </source>
</evidence>
<feature type="compositionally biased region" description="Basic and acidic residues" evidence="1">
    <location>
        <begin position="287"/>
        <end position="304"/>
    </location>
</feature>
<feature type="region of interest" description="Disordered" evidence="1">
    <location>
        <begin position="277"/>
        <end position="322"/>
    </location>
</feature>
<name>A0ABQ2EUZ4_9DEIO</name>
<dbReference type="EMBL" id="BMPP01000007">
    <property type="protein sequence ID" value="GGK26019.1"/>
    <property type="molecule type" value="Genomic_DNA"/>
</dbReference>
<evidence type="ECO:0008006" key="5">
    <source>
        <dbReference type="Google" id="ProtNLM"/>
    </source>
</evidence>
<gene>
    <name evidence="3" type="ORF">GCM10008955_19750</name>
</gene>
<organism evidence="3 4">
    <name type="scientific">Deinococcus malanensis</name>
    <dbReference type="NCBI Taxonomy" id="1706855"/>
    <lineage>
        <taxon>Bacteria</taxon>
        <taxon>Thermotogati</taxon>
        <taxon>Deinococcota</taxon>
        <taxon>Deinococci</taxon>
        <taxon>Deinococcales</taxon>
        <taxon>Deinococcaceae</taxon>
        <taxon>Deinococcus</taxon>
    </lineage>
</organism>
<feature type="compositionally biased region" description="Low complexity" evidence="1">
    <location>
        <begin position="277"/>
        <end position="286"/>
    </location>
</feature>
<feature type="region of interest" description="Disordered" evidence="1">
    <location>
        <begin position="381"/>
        <end position="419"/>
    </location>
</feature>
<keyword evidence="2" id="KW-0472">Membrane</keyword>
<protein>
    <recommendedName>
        <fullName evidence="5">PEGA domain-containing protein</fullName>
    </recommendedName>
</protein>
<sequence>MKPIGPYVAARELSGNQQTVRTLRATDRLTGMPVLLHLLPGPVAVPDLPDHPALLPFTDHGMDGGQAYVVSELPLHAQPAADPLLAARGALQALDALHSAGLVHGGVAPAQLWSVDGEVMLAGAGLAWGAREASAQADLRDLAQTLDTLGGLPARLAPLKDAPGTLSARGALERLKQPAGAGAATVTVKEAATAAAPSDRAHVPPAPKTPLQPLSASGPAPAEPRLPQPPLHDGSPIVLGDPRPAADHPTEDDPATAEAPAAVETIVIAASPPASTLAASTLAADPAGRESPQERRRRENEARRAQAIQDAQAGARRKAERLRAQAEEQRAAVPEPIRIGFTEGAAADDTDLPDWTPEAGDSTPPAARLQMRTVERLPASLRRATEPVVPEAPEPEAQTRHEPQDFLQPAEPGRLPGRRLKSEPIRIGWDEDESWRVVREPQPEPAMTRPSLPRWLLALMAALLLIVAGVWIARVMAGRTASAKTGTEQTASTAASCCEVRFVVQGAAGRGAELFVLDAPDGANLTPGQDLGRAPGVVRFPMRGRYRLRVVADGYSPATLNLTVPRASAVNIALGQ</sequence>
<evidence type="ECO:0000256" key="2">
    <source>
        <dbReference type="SAM" id="Phobius"/>
    </source>
</evidence>
<dbReference type="Proteomes" id="UP000647587">
    <property type="component" value="Unassembled WGS sequence"/>
</dbReference>
<dbReference type="RefSeq" id="WP_189007537.1">
    <property type="nucleotide sequence ID" value="NZ_BMPP01000007.1"/>
</dbReference>
<keyword evidence="4" id="KW-1185">Reference proteome</keyword>
<reference evidence="4" key="1">
    <citation type="journal article" date="2019" name="Int. J. Syst. Evol. Microbiol.">
        <title>The Global Catalogue of Microorganisms (GCM) 10K type strain sequencing project: providing services to taxonomists for standard genome sequencing and annotation.</title>
        <authorList>
            <consortium name="The Broad Institute Genomics Platform"/>
            <consortium name="The Broad Institute Genome Sequencing Center for Infectious Disease"/>
            <person name="Wu L."/>
            <person name="Ma J."/>
        </authorList>
    </citation>
    <scope>NUCLEOTIDE SEQUENCE [LARGE SCALE GENOMIC DNA]</scope>
    <source>
        <strain evidence="4">JCM 30331</strain>
    </source>
</reference>
<evidence type="ECO:0000313" key="4">
    <source>
        <dbReference type="Proteomes" id="UP000647587"/>
    </source>
</evidence>
<accession>A0ABQ2EUZ4</accession>
<proteinExistence type="predicted"/>
<dbReference type="InterPro" id="IPR011009">
    <property type="entry name" value="Kinase-like_dom_sf"/>
</dbReference>
<evidence type="ECO:0000256" key="1">
    <source>
        <dbReference type="SAM" id="MobiDB-lite"/>
    </source>
</evidence>
<dbReference type="SUPFAM" id="SSF56112">
    <property type="entry name" value="Protein kinase-like (PK-like)"/>
    <property type="match status" value="1"/>
</dbReference>
<feature type="transmembrane region" description="Helical" evidence="2">
    <location>
        <begin position="455"/>
        <end position="473"/>
    </location>
</feature>
<feature type="compositionally biased region" description="Low complexity" evidence="1">
    <location>
        <begin position="305"/>
        <end position="314"/>
    </location>
</feature>
<keyword evidence="2" id="KW-1133">Transmembrane helix</keyword>